<feature type="compositionally biased region" description="Basic and acidic residues" evidence="15">
    <location>
        <begin position="224"/>
        <end position="236"/>
    </location>
</feature>
<dbReference type="GO" id="GO:0001654">
    <property type="term" value="P:eye development"/>
    <property type="evidence" value="ECO:0007669"/>
    <property type="project" value="Ensembl"/>
</dbReference>
<dbReference type="InterPro" id="IPR023828">
    <property type="entry name" value="Peptidase_S8_Ser-AS"/>
</dbReference>
<dbReference type="PROSITE" id="PS00136">
    <property type="entry name" value="SUBTILASE_ASP"/>
    <property type="match status" value="1"/>
</dbReference>
<evidence type="ECO:0000259" key="17">
    <source>
        <dbReference type="PROSITE" id="PS51829"/>
    </source>
</evidence>
<evidence type="ECO:0000256" key="1">
    <source>
        <dbReference type="ARBA" id="ARBA00004370"/>
    </source>
</evidence>
<dbReference type="FunFam" id="3.40.50.200:FF:000005">
    <property type="entry name" value="Proprotein convertase subtilisin/kexin type 7"/>
    <property type="match status" value="1"/>
</dbReference>
<feature type="transmembrane region" description="Helical" evidence="16">
    <location>
        <begin position="696"/>
        <end position="717"/>
    </location>
</feature>
<dbReference type="SUPFAM" id="SSF52743">
    <property type="entry name" value="Subtilisin-like"/>
    <property type="match status" value="1"/>
</dbReference>
<evidence type="ECO:0000313" key="19">
    <source>
        <dbReference type="Proteomes" id="UP000261580"/>
    </source>
</evidence>
<dbReference type="PANTHER" id="PTHR42884:SF28">
    <property type="entry name" value="PROPROTEIN CONVERTASE SUBTILISIN_KEXIN TYPE 7"/>
    <property type="match status" value="1"/>
</dbReference>
<protein>
    <submittedName>
        <fullName evidence="18">Proprotein convertase subtilisin/kexin type 7</fullName>
    </submittedName>
</protein>
<comment type="similarity">
    <text evidence="13 14">Belongs to the peptidase S8 family.</text>
</comment>
<dbReference type="SUPFAM" id="SSF49785">
    <property type="entry name" value="Galactose-binding domain-like"/>
    <property type="match status" value="1"/>
</dbReference>
<keyword evidence="10" id="KW-0865">Zymogen</keyword>
<dbReference type="GO" id="GO:0007420">
    <property type="term" value="P:brain development"/>
    <property type="evidence" value="ECO:0007669"/>
    <property type="project" value="Ensembl"/>
</dbReference>
<keyword evidence="7 13" id="KW-0720">Serine protease</keyword>
<dbReference type="Bgee" id="ENSNBRG00000001069">
    <property type="expression patterns" value="Expressed in zone of skin and 5 other cell types or tissues"/>
</dbReference>
<keyword evidence="6 13" id="KW-0378">Hydrolase</keyword>
<keyword evidence="8 16" id="KW-1133">Transmembrane helix</keyword>
<reference evidence="18" key="1">
    <citation type="submission" date="2025-08" db="UniProtKB">
        <authorList>
            <consortium name="Ensembl"/>
        </authorList>
    </citation>
    <scope>IDENTIFICATION</scope>
</reference>
<keyword evidence="11" id="KW-0325">Glycoprotein</keyword>
<dbReference type="InterPro" id="IPR032815">
    <property type="entry name" value="S8_pro-domain"/>
</dbReference>
<organism evidence="18 19">
    <name type="scientific">Neolamprologus brichardi</name>
    <name type="common">Fairy cichlid</name>
    <name type="synonym">Lamprologus brichardi</name>
    <dbReference type="NCBI Taxonomy" id="32507"/>
    <lineage>
        <taxon>Eukaryota</taxon>
        <taxon>Metazoa</taxon>
        <taxon>Chordata</taxon>
        <taxon>Craniata</taxon>
        <taxon>Vertebrata</taxon>
        <taxon>Euteleostomi</taxon>
        <taxon>Actinopterygii</taxon>
        <taxon>Neopterygii</taxon>
        <taxon>Teleostei</taxon>
        <taxon>Neoteleostei</taxon>
        <taxon>Acanthomorphata</taxon>
        <taxon>Ovalentaria</taxon>
        <taxon>Cichlomorphae</taxon>
        <taxon>Cichliformes</taxon>
        <taxon>Cichlidae</taxon>
        <taxon>African cichlids</taxon>
        <taxon>Pseudocrenilabrinae</taxon>
        <taxon>Lamprologini</taxon>
        <taxon>Neolamprologus</taxon>
    </lineage>
</organism>
<evidence type="ECO:0000256" key="12">
    <source>
        <dbReference type="PIRSR" id="PIRSR615500-1"/>
    </source>
</evidence>
<dbReference type="FunFam" id="2.60.120.260:FF:000026">
    <property type="entry name" value="proprotein convertase subtilisin/kexin type 7"/>
    <property type="match status" value="1"/>
</dbReference>
<evidence type="ECO:0000256" key="3">
    <source>
        <dbReference type="ARBA" id="ARBA00022685"/>
    </source>
</evidence>
<keyword evidence="3" id="KW-0165">Cleavage on pair of basic residues</keyword>
<dbReference type="OMA" id="NGRMPFY"/>
<evidence type="ECO:0000313" key="18">
    <source>
        <dbReference type="Ensembl" id="ENSNBRP00000001323.1"/>
    </source>
</evidence>
<dbReference type="Pfam" id="PF00082">
    <property type="entry name" value="Peptidase_S8"/>
    <property type="match status" value="1"/>
</dbReference>
<name>A0A3Q4G5H0_NEOBR</name>
<dbReference type="PRINTS" id="PR00723">
    <property type="entry name" value="SUBTILISIN"/>
</dbReference>
<proteinExistence type="inferred from homology"/>
<dbReference type="PROSITE" id="PS00138">
    <property type="entry name" value="SUBTILASE_SER"/>
    <property type="match status" value="1"/>
</dbReference>
<dbReference type="Ensembl" id="ENSNBRT00000001382.1">
    <property type="protein sequence ID" value="ENSNBRP00000001323.1"/>
    <property type="gene ID" value="ENSNBRG00000001069.1"/>
</dbReference>
<dbReference type="AlphaFoldDB" id="A0A3Q4G5H0"/>
<keyword evidence="9 16" id="KW-0472">Membrane</keyword>
<reference evidence="18" key="2">
    <citation type="submission" date="2025-09" db="UniProtKB">
        <authorList>
            <consortium name="Ensembl"/>
        </authorList>
    </citation>
    <scope>IDENTIFICATION</scope>
</reference>
<dbReference type="PANTHER" id="PTHR42884">
    <property type="entry name" value="PROPROTEIN CONVERTASE SUBTILISIN/KEXIN-RELATED"/>
    <property type="match status" value="1"/>
</dbReference>
<dbReference type="Pfam" id="PF16470">
    <property type="entry name" value="S8_pro-domain"/>
    <property type="match status" value="1"/>
</dbReference>
<dbReference type="GO" id="GO:0043009">
    <property type="term" value="P:chordate embryonic development"/>
    <property type="evidence" value="ECO:0007669"/>
    <property type="project" value="Ensembl"/>
</dbReference>
<evidence type="ECO:0000256" key="7">
    <source>
        <dbReference type="ARBA" id="ARBA00022825"/>
    </source>
</evidence>
<dbReference type="Proteomes" id="UP000261580">
    <property type="component" value="Unassembled WGS sequence"/>
</dbReference>
<dbReference type="InterPro" id="IPR034182">
    <property type="entry name" value="Kexin/furin"/>
</dbReference>
<feature type="domain" description="P/Homo B" evidence="17">
    <location>
        <begin position="488"/>
        <end position="629"/>
    </location>
</feature>
<accession>A0A3Q4G5H0</accession>
<keyword evidence="2 13" id="KW-0645">Protease</keyword>
<dbReference type="InterPro" id="IPR000209">
    <property type="entry name" value="Peptidase_S8/S53_dom"/>
</dbReference>
<dbReference type="InterPro" id="IPR038466">
    <property type="entry name" value="S8_pro-domain_sf"/>
</dbReference>
<feature type="active site" description="Charge relay system" evidence="12 13">
    <location>
        <position position="414"/>
    </location>
</feature>
<dbReference type="InterPro" id="IPR015500">
    <property type="entry name" value="Peptidase_S8_subtilisin-rel"/>
</dbReference>
<sequence length="719" mass="78444">MAKLYLPTFLLLIFLSSFVLLLLILLTPVTPSLPLAPASDPSLWPSPSCSPGQSWAVRLHTGLDHKEEDGEHGAVHMDFIANKVAEQAGLHNHGQIGHLEGHYLLCSTKPGARSVGRIKRQALRPEDVLAGHPHVMWYSQERVLSRSKRSMAFNDPNYPKQWHLHNAVSKGMDINVTGVWERNITGQGVTVVVVDDGVEHTHQDIQPNYSPEGSYDLNSNDPDPMPHPDSHSDNHHGTRCAGEIAAVPNNSFCAVGVAYGSKVAGIRVLDGPLTDSLEAIAFNKHYQVNDIYSCSWGPDDDGHTVDGPHPLGKAALQHGVIAGRRGFGSIFIVASGNGGQYNDNCNYDGYANSIYTITIGAVDEKGKMPFYAEECASMLAVTFSSGRGSLRSIVTSDWSMQGGTGCTEGHTGTSAAAPLAAGMVALMLQVRPCLTWRDIQHIITFTATKCDSSADWKVNGAGFHHSHQHGFGLLNAWRLVNAAKAWESVPFLLSYQSSVIKEETPIVIYPDELVLTWEVSAADLRQSGMETLEHVAVTVTVIHPCRGNVEFVLICPSGMTSVIGARRAIDRDNAGYQDWTFSTVRCWGERAQGLYTLKISDHKDESSVQCAAVGVLKERKLTLYGSSMMFSEVKERQRLVEEAMTGKYLHSNFSLPCPPGLDLPPEITKPFTSNNLKVNSAAFTLHTQTSRVMVTMLLPTVCFSLLSSLQTVFIFSLGR</sequence>
<comment type="subcellular location">
    <subcellularLocation>
        <location evidence="1">Membrane</location>
    </subcellularLocation>
</comment>
<evidence type="ECO:0000256" key="14">
    <source>
        <dbReference type="RuleBase" id="RU003355"/>
    </source>
</evidence>
<dbReference type="InterPro" id="IPR036852">
    <property type="entry name" value="Peptidase_S8/S53_dom_sf"/>
</dbReference>
<dbReference type="GO" id="GO:0048840">
    <property type="term" value="P:otolith development"/>
    <property type="evidence" value="ECO:0007669"/>
    <property type="project" value="Ensembl"/>
</dbReference>
<dbReference type="InterPro" id="IPR002884">
    <property type="entry name" value="P_dom"/>
</dbReference>
<evidence type="ECO:0000256" key="13">
    <source>
        <dbReference type="PROSITE-ProRule" id="PRU01240"/>
    </source>
</evidence>
<dbReference type="SUPFAM" id="SSF54897">
    <property type="entry name" value="Protease propeptides/inhibitors"/>
    <property type="match status" value="1"/>
</dbReference>
<keyword evidence="4 16" id="KW-0812">Transmembrane</keyword>
<dbReference type="STRING" id="32507.ENSNBRP00000001323"/>
<keyword evidence="5" id="KW-0732">Signal</keyword>
<feature type="active site" description="Charge relay system" evidence="12 13">
    <location>
        <position position="236"/>
    </location>
</feature>
<dbReference type="InterPro" id="IPR023827">
    <property type="entry name" value="Peptidase_S8_Asp-AS"/>
</dbReference>
<evidence type="ECO:0000256" key="11">
    <source>
        <dbReference type="ARBA" id="ARBA00023180"/>
    </source>
</evidence>
<dbReference type="Gene3D" id="2.60.120.260">
    <property type="entry name" value="Galactose-binding domain-like"/>
    <property type="match status" value="1"/>
</dbReference>
<dbReference type="Pfam" id="PF01483">
    <property type="entry name" value="P_proprotein"/>
    <property type="match status" value="1"/>
</dbReference>
<evidence type="ECO:0000256" key="15">
    <source>
        <dbReference type="SAM" id="MobiDB-lite"/>
    </source>
</evidence>
<dbReference type="InterPro" id="IPR008979">
    <property type="entry name" value="Galactose-bd-like_sf"/>
</dbReference>
<dbReference type="Gene3D" id="3.30.70.850">
    <property type="entry name" value="Peptidase S8, pro-domain"/>
    <property type="match status" value="1"/>
</dbReference>
<dbReference type="GeneTree" id="ENSGT00940000157676"/>
<evidence type="ECO:0000256" key="8">
    <source>
        <dbReference type="ARBA" id="ARBA00022989"/>
    </source>
</evidence>
<evidence type="ECO:0000256" key="2">
    <source>
        <dbReference type="ARBA" id="ARBA00022670"/>
    </source>
</evidence>
<dbReference type="GO" id="GO:0004252">
    <property type="term" value="F:serine-type endopeptidase activity"/>
    <property type="evidence" value="ECO:0007669"/>
    <property type="project" value="UniProtKB-UniRule"/>
</dbReference>
<evidence type="ECO:0000256" key="6">
    <source>
        <dbReference type="ARBA" id="ARBA00022801"/>
    </source>
</evidence>
<evidence type="ECO:0000256" key="5">
    <source>
        <dbReference type="ARBA" id="ARBA00022729"/>
    </source>
</evidence>
<keyword evidence="19" id="KW-1185">Reference proteome</keyword>
<evidence type="ECO:0000256" key="4">
    <source>
        <dbReference type="ARBA" id="ARBA00022692"/>
    </source>
</evidence>
<dbReference type="PROSITE" id="PS00137">
    <property type="entry name" value="SUBTILASE_HIS"/>
    <property type="match status" value="1"/>
</dbReference>
<dbReference type="GO" id="GO:0005802">
    <property type="term" value="C:trans-Golgi network"/>
    <property type="evidence" value="ECO:0007669"/>
    <property type="project" value="TreeGrafter"/>
</dbReference>
<dbReference type="Gene3D" id="3.40.50.200">
    <property type="entry name" value="Peptidase S8/S53 domain"/>
    <property type="match status" value="1"/>
</dbReference>
<dbReference type="PROSITE" id="PS51829">
    <property type="entry name" value="P_HOMO_B"/>
    <property type="match status" value="1"/>
</dbReference>
<dbReference type="PROSITE" id="PS51892">
    <property type="entry name" value="SUBTILASE"/>
    <property type="match status" value="1"/>
</dbReference>
<evidence type="ECO:0000256" key="16">
    <source>
        <dbReference type="SAM" id="Phobius"/>
    </source>
</evidence>
<feature type="region of interest" description="Disordered" evidence="15">
    <location>
        <begin position="202"/>
        <end position="237"/>
    </location>
</feature>
<dbReference type="GO" id="GO:0000139">
    <property type="term" value="C:Golgi membrane"/>
    <property type="evidence" value="ECO:0007669"/>
    <property type="project" value="TreeGrafter"/>
</dbReference>
<dbReference type="CDD" id="cd04059">
    <property type="entry name" value="Peptidases_S8_Protein_convertases_Kexins_Furin-like"/>
    <property type="match status" value="1"/>
</dbReference>
<evidence type="ECO:0000256" key="10">
    <source>
        <dbReference type="ARBA" id="ARBA00023145"/>
    </source>
</evidence>
<evidence type="ECO:0000256" key="9">
    <source>
        <dbReference type="ARBA" id="ARBA00023136"/>
    </source>
</evidence>
<dbReference type="InterPro" id="IPR022398">
    <property type="entry name" value="Peptidase_S8_His-AS"/>
</dbReference>
<feature type="active site" description="Charge relay system" evidence="12 13">
    <location>
        <position position="195"/>
    </location>
</feature>
<dbReference type="GO" id="GO:0016485">
    <property type="term" value="P:protein processing"/>
    <property type="evidence" value="ECO:0007669"/>
    <property type="project" value="TreeGrafter"/>
</dbReference>